<reference evidence="2" key="1">
    <citation type="journal article" date="2020" name="Stud. Mycol.">
        <title>101 Dothideomycetes genomes: a test case for predicting lifestyles and emergence of pathogens.</title>
        <authorList>
            <person name="Haridas S."/>
            <person name="Albert R."/>
            <person name="Binder M."/>
            <person name="Bloem J."/>
            <person name="Labutti K."/>
            <person name="Salamov A."/>
            <person name="Andreopoulos B."/>
            <person name="Baker S."/>
            <person name="Barry K."/>
            <person name="Bills G."/>
            <person name="Bluhm B."/>
            <person name="Cannon C."/>
            <person name="Castanera R."/>
            <person name="Culley D."/>
            <person name="Daum C."/>
            <person name="Ezra D."/>
            <person name="Gonzalez J."/>
            <person name="Henrissat B."/>
            <person name="Kuo A."/>
            <person name="Liang C."/>
            <person name="Lipzen A."/>
            <person name="Lutzoni F."/>
            <person name="Magnuson J."/>
            <person name="Mondo S."/>
            <person name="Nolan M."/>
            <person name="Ohm R."/>
            <person name="Pangilinan J."/>
            <person name="Park H.-J."/>
            <person name="Ramirez L."/>
            <person name="Alfaro M."/>
            <person name="Sun H."/>
            <person name="Tritt A."/>
            <person name="Yoshinaga Y."/>
            <person name="Zwiers L.-H."/>
            <person name="Turgeon B."/>
            <person name="Goodwin S."/>
            <person name="Spatafora J."/>
            <person name="Crous P."/>
            <person name="Grigoriev I."/>
        </authorList>
    </citation>
    <scope>NUCLEOTIDE SEQUENCE</scope>
    <source>
        <strain evidence="2">CBS 121410</strain>
    </source>
</reference>
<feature type="region of interest" description="Disordered" evidence="1">
    <location>
        <begin position="159"/>
        <end position="188"/>
    </location>
</feature>
<feature type="compositionally biased region" description="Polar residues" evidence="1">
    <location>
        <begin position="159"/>
        <end position="168"/>
    </location>
</feature>
<evidence type="ECO:0000256" key="1">
    <source>
        <dbReference type="SAM" id="MobiDB-lite"/>
    </source>
</evidence>
<feature type="compositionally biased region" description="Low complexity" evidence="1">
    <location>
        <begin position="231"/>
        <end position="244"/>
    </location>
</feature>
<dbReference type="Proteomes" id="UP000799776">
    <property type="component" value="Unassembled WGS sequence"/>
</dbReference>
<gene>
    <name evidence="2" type="ORF">K490DRAFT_60656</name>
</gene>
<proteinExistence type="predicted"/>
<dbReference type="AlphaFoldDB" id="A0A9P4HKI3"/>
<feature type="region of interest" description="Disordered" evidence="1">
    <location>
        <begin position="26"/>
        <end position="135"/>
    </location>
</feature>
<feature type="compositionally biased region" description="Polar residues" evidence="1">
    <location>
        <begin position="86"/>
        <end position="106"/>
    </location>
</feature>
<feature type="compositionally biased region" description="Basic and acidic residues" evidence="1">
    <location>
        <begin position="35"/>
        <end position="56"/>
    </location>
</feature>
<evidence type="ECO:0000313" key="2">
    <source>
        <dbReference type="EMBL" id="KAF2083244.1"/>
    </source>
</evidence>
<comment type="caution">
    <text evidence="2">The sequence shown here is derived from an EMBL/GenBank/DDBJ whole genome shotgun (WGS) entry which is preliminary data.</text>
</comment>
<organism evidence="2 3">
    <name type="scientific">Saccharata proteae CBS 121410</name>
    <dbReference type="NCBI Taxonomy" id="1314787"/>
    <lineage>
        <taxon>Eukaryota</taxon>
        <taxon>Fungi</taxon>
        <taxon>Dikarya</taxon>
        <taxon>Ascomycota</taxon>
        <taxon>Pezizomycotina</taxon>
        <taxon>Dothideomycetes</taxon>
        <taxon>Dothideomycetes incertae sedis</taxon>
        <taxon>Botryosphaeriales</taxon>
        <taxon>Saccharataceae</taxon>
        <taxon>Saccharata</taxon>
    </lineage>
</organism>
<feature type="compositionally biased region" description="Polar residues" evidence="1">
    <location>
        <begin position="271"/>
        <end position="283"/>
    </location>
</feature>
<protein>
    <submittedName>
        <fullName evidence="2">Uncharacterized protein</fullName>
    </submittedName>
</protein>
<feature type="compositionally biased region" description="Acidic residues" evidence="1">
    <location>
        <begin position="317"/>
        <end position="328"/>
    </location>
</feature>
<feature type="region of interest" description="Disordered" evidence="1">
    <location>
        <begin position="208"/>
        <end position="383"/>
    </location>
</feature>
<sequence>MSLLRGIQSAIFYYVSCAPCFGYAHQRRRKKQNRRDRAEKAQAELDDPDAYRHPDVGDINPYWSEEIALGPGPPPKKMGKKARAAQRSTTAGTQDSMGSRADSSMDSRAGGAGITFGGEPTTSEDTLSDDGWNRRRYQREDEELWGSEEVVSMDGKVRISSSAGSSTGLVGLSRPGTGGSEGYYVPRAPPVNDLHPPVASMPAPNVSANKWMLQPPPSARVMSGKERIRSRSGSGTSSRVDVTSLQREISVRKIEEKIARGETPEMPPVSRGSSYRASPTSLYGQRHDRDPRKSPSLTPSMSSRRSKRRSRVTATPEESEDTASDDALDLDREYRGGRVAGTPLTTISGNVERRTSNMPRSRGRGVDKLSTVESSSASPEPLARVASTMSEKLKPVLRHSTTAPVPTLSLNKTRTASPFGSKHREMVKPERLVIRDSSLNILQELVSPPTLLNSPFIKSPTLEARIQLPPTNSTEELDLRSLSPWFPSDDFAVAADAENEENAAFRQRWSMDL</sequence>
<evidence type="ECO:0000313" key="3">
    <source>
        <dbReference type="Proteomes" id="UP000799776"/>
    </source>
</evidence>
<name>A0A9P4HKI3_9PEZI</name>
<accession>A0A9P4HKI3</accession>
<dbReference type="OrthoDB" id="506431at2759"/>
<dbReference type="EMBL" id="ML978820">
    <property type="protein sequence ID" value="KAF2083244.1"/>
    <property type="molecule type" value="Genomic_DNA"/>
</dbReference>
<feature type="compositionally biased region" description="Basic and acidic residues" evidence="1">
    <location>
        <begin position="249"/>
        <end position="263"/>
    </location>
</feature>
<keyword evidence="3" id="KW-1185">Reference proteome</keyword>